<comment type="caution">
    <text evidence="3">The sequence shown here is derived from an EMBL/GenBank/DDBJ whole genome shotgun (WGS) entry which is preliminary data.</text>
</comment>
<accession>A0A2T4J8J6</accession>
<keyword evidence="4" id="KW-1185">Reference proteome</keyword>
<evidence type="ECO:0000313" key="4">
    <source>
        <dbReference type="Proteomes" id="UP000241899"/>
    </source>
</evidence>
<evidence type="ECO:0000313" key="3">
    <source>
        <dbReference type="EMBL" id="PTE14236.1"/>
    </source>
</evidence>
<keyword evidence="1" id="KW-0732">Signal</keyword>
<proteinExistence type="predicted"/>
<feature type="chain" id="PRO_5015436799" evidence="1">
    <location>
        <begin position="20"/>
        <end position="158"/>
    </location>
</feature>
<dbReference type="EMBL" id="PZKF01000061">
    <property type="protein sequence ID" value="PTE14236.1"/>
    <property type="molecule type" value="Genomic_DNA"/>
</dbReference>
<sequence>MLKVIALIATLLTAVPAAANDLIGVASVIDGDTLEIRGVRIRLHGIDAPESGQVCNRPSGAAWRCGQQAALVLSDRIGRGTVACSVRDIDRYDRAVAVCIHSDEDLNRWMVSEGWAVAYRRYSRDYIADEDQARRAGRNIWAGTFVMPWDWRRGQRIP</sequence>
<dbReference type="InterPro" id="IPR035437">
    <property type="entry name" value="SNase_OB-fold_sf"/>
</dbReference>
<dbReference type="Proteomes" id="UP000241899">
    <property type="component" value="Unassembled WGS sequence"/>
</dbReference>
<dbReference type="PROSITE" id="PS50830">
    <property type="entry name" value="TNASE_3"/>
    <property type="match status" value="1"/>
</dbReference>
<dbReference type="Gene3D" id="2.40.50.90">
    <property type="match status" value="1"/>
</dbReference>
<evidence type="ECO:0000256" key="1">
    <source>
        <dbReference type="SAM" id="SignalP"/>
    </source>
</evidence>
<dbReference type="RefSeq" id="WP_107326133.1">
    <property type="nucleotide sequence ID" value="NZ_PZKF01000061.1"/>
</dbReference>
<dbReference type="OrthoDB" id="9805504at2"/>
<name>A0A2T4J8J6_9RHOB</name>
<evidence type="ECO:0000259" key="2">
    <source>
        <dbReference type="PROSITE" id="PS50830"/>
    </source>
</evidence>
<dbReference type="PANTHER" id="PTHR12302">
    <property type="entry name" value="EBNA2 BINDING PROTEIN P100"/>
    <property type="match status" value="1"/>
</dbReference>
<dbReference type="PANTHER" id="PTHR12302:SF26">
    <property type="entry name" value="BLR1266 PROTEIN"/>
    <property type="match status" value="1"/>
</dbReference>
<reference evidence="3 4" key="1">
    <citation type="submission" date="2018-03" db="EMBL/GenBank/DDBJ databases">
        <title>Rhodobacter veldkampii.</title>
        <authorList>
            <person name="Meyer T.E."/>
            <person name="Miller S."/>
            <person name="Lodha T."/>
            <person name="Gandham S."/>
            <person name="Chintalapati S."/>
            <person name="Chintalapati V.R."/>
        </authorList>
    </citation>
    <scope>NUCLEOTIDE SEQUENCE [LARGE SCALE GENOMIC DNA]</scope>
    <source>
        <strain evidence="3 4">DSM 11550</strain>
    </source>
</reference>
<dbReference type="InterPro" id="IPR016071">
    <property type="entry name" value="Staphylococal_nuclease_OB-fold"/>
</dbReference>
<organism evidence="3 4">
    <name type="scientific">Phaeovulum veldkampii DSM 11550</name>
    <dbReference type="NCBI Taxonomy" id="1185920"/>
    <lineage>
        <taxon>Bacteria</taxon>
        <taxon>Pseudomonadati</taxon>
        <taxon>Pseudomonadota</taxon>
        <taxon>Alphaproteobacteria</taxon>
        <taxon>Rhodobacterales</taxon>
        <taxon>Paracoccaceae</taxon>
        <taxon>Phaeovulum</taxon>
    </lineage>
</organism>
<dbReference type="Pfam" id="PF00565">
    <property type="entry name" value="SNase"/>
    <property type="match status" value="1"/>
</dbReference>
<feature type="domain" description="TNase-like" evidence="2">
    <location>
        <begin position="25"/>
        <end position="143"/>
    </location>
</feature>
<gene>
    <name evidence="3" type="ORF">C5F46_14970</name>
</gene>
<protein>
    <submittedName>
        <fullName evidence="3">Succinoglycan biosynthesis protein</fullName>
    </submittedName>
</protein>
<dbReference type="AlphaFoldDB" id="A0A2T4J8J6"/>
<dbReference type="SUPFAM" id="SSF50199">
    <property type="entry name" value="Staphylococcal nuclease"/>
    <property type="match status" value="1"/>
</dbReference>
<feature type="signal peptide" evidence="1">
    <location>
        <begin position="1"/>
        <end position="19"/>
    </location>
</feature>
<dbReference type="SMART" id="SM00318">
    <property type="entry name" value="SNc"/>
    <property type="match status" value="1"/>
</dbReference>